<dbReference type="InterPro" id="IPR036097">
    <property type="entry name" value="HisK_dim/P_sf"/>
</dbReference>
<dbReference type="PROSITE" id="PS50109">
    <property type="entry name" value="HIS_KIN"/>
    <property type="match status" value="1"/>
</dbReference>
<organism evidence="18 19">
    <name type="scientific">Rhizobium etli 8C-3</name>
    <dbReference type="NCBI Taxonomy" id="538025"/>
    <lineage>
        <taxon>Bacteria</taxon>
        <taxon>Pseudomonadati</taxon>
        <taxon>Pseudomonadota</taxon>
        <taxon>Alphaproteobacteria</taxon>
        <taxon>Hyphomicrobiales</taxon>
        <taxon>Rhizobiaceae</taxon>
        <taxon>Rhizobium/Agrobacterium group</taxon>
        <taxon>Rhizobium</taxon>
    </lineage>
</organism>
<sequence length="756" mass="82989">MKQEAPPPAADGDTVSTVTDRRALFALPGLVLAGGALLCATLTLFILLGVTPIDPTTRVVITSVVVNSFFVLALIALIGREVARLLKARTRGRAAARLHIRIVVLFSIVAITPAILVAIFASITLNAGLDRWFALRTQSIVSSSRNIGQAYMMENASYLQGQTISMANDLERNRVLYNLDRTGFGELMTRQARGRGLLGAFLVESDGTVIVQADIKTEKPLPAIPQDALQKAAAGQPTLIPPGVTNLVGAIIKLEQIPSAFLYTVRAVDPKVMGAMRMMEENATEYRSMEAGRVSLQIAFAVLYIGFALIVLLAAIWTAIAVADRIVRPIRLLITAADSVASGNMDIVVPVHAVDGDVANLSRTFNKMISEIRTQRDEILEAKDEVDDRRRFIEAVLSGVTAAVIGVESDRRITIVNSSAETLMSLPAREMLGKQLNEIAPEVDHVLTEAASRYRGDFRKQIALVRGGTVRTLSVQVTREEVRDTSDSYVITLDDITDLVIAQRSTAWGDVARRIAHEIKNPLTPIQLSAERIQRRYGKQINQEDRAVFDQCTDTIIRQVGDIGRMVDEFSAFARMPKPTKEKTDLRNILRDAIFLREMGNTHVSFLQEFGDKPLEGQFDSRMLGQAFGNLIKNAVESIEAVPSGERDQRKVLVRASLDESRDRFTVDVIDNGRGLPVENRHSILEPYMTMREKGTGLGLAIVKKIIEEHGGQLELHDAPADFDQGRGAMIRVHLPRLEPVPAAPASNDKESVYGL</sequence>
<dbReference type="SMART" id="SM00387">
    <property type="entry name" value="HATPase_c"/>
    <property type="match status" value="1"/>
</dbReference>
<evidence type="ECO:0000256" key="1">
    <source>
        <dbReference type="ARBA" id="ARBA00000085"/>
    </source>
</evidence>
<feature type="transmembrane region" description="Helical" evidence="14">
    <location>
        <begin position="100"/>
        <end position="123"/>
    </location>
</feature>
<dbReference type="Proteomes" id="UP000185109">
    <property type="component" value="Chromosome"/>
</dbReference>
<evidence type="ECO:0000256" key="9">
    <source>
        <dbReference type="ARBA" id="ARBA00022777"/>
    </source>
</evidence>
<evidence type="ECO:0000256" key="4">
    <source>
        <dbReference type="ARBA" id="ARBA00022475"/>
    </source>
</evidence>
<keyword evidence="5" id="KW-0597">Phosphoprotein</keyword>
<dbReference type="Pfam" id="PF00512">
    <property type="entry name" value="HisKA"/>
    <property type="match status" value="1"/>
</dbReference>
<dbReference type="Gene3D" id="3.30.565.10">
    <property type="entry name" value="Histidine kinase-like ATPase, C-terminal domain"/>
    <property type="match status" value="1"/>
</dbReference>
<evidence type="ECO:0000256" key="7">
    <source>
        <dbReference type="ARBA" id="ARBA00022692"/>
    </source>
</evidence>
<feature type="domain" description="Histidine kinase" evidence="15">
    <location>
        <begin position="514"/>
        <end position="739"/>
    </location>
</feature>
<keyword evidence="7 14" id="KW-0812">Transmembrane</keyword>
<dbReference type="InterPro" id="IPR003661">
    <property type="entry name" value="HisK_dim/P_dom"/>
</dbReference>
<dbReference type="AlphaFoldDB" id="A0A1L5P3M5"/>
<dbReference type="InterPro" id="IPR013767">
    <property type="entry name" value="PAS_fold"/>
</dbReference>
<dbReference type="InterPro" id="IPR017232">
    <property type="entry name" value="NtrY"/>
</dbReference>
<name>A0A1L5P3M5_RHIET</name>
<dbReference type="Gene3D" id="3.30.450.20">
    <property type="entry name" value="PAS domain"/>
    <property type="match status" value="1"/>
</dbReference>
<dbReference type="InterPro" id="IPR036890">
    <property type="entry name" value="HATPase_C_sf"/>
</dbReference>
<dbReference type="FunFam" id="1.10.287.130:FF:000107">
    <property type="entry name" value="Sensor histidine kinase YycG"/>
    <property type="match status" value="1"/>
</dbReference>
<evidence type="ECO:0000313" key="18">
    <source>
        <dbReference type="EMBL" id="APO74744.1"/>
    </source>
</evidence>
<keyword evidence="9" id="KW-0418">Kinase</keyword>
<keyword evidence="12" id="KW-0902">Two-component regulatory system</keyword>
<accession>A0A1L5P3M5</accession>
<dbReference type="GO" id="GO:0005524">
    <property type="term" value="F:ATP binding"/>
    <property type="evidence" value="ECO:0007669"/>
    <property type="project" value="UniProtKB-KW"/>
</dbReference>
<dbReference type="Pfam" id="PF19312">
    <property type="entry name" value="NtrY_N"/>
    <property type="match status" value="1"/>
</dbReference>
<evidence type="ECO:0000259" key="16">
    <source>
        <dbReference type="PROSITE" id="PS50112"/>
    </source>
</evidence>
<evidence type="ECO:0000259" key="17">
    <source>
        <dbReference type="PROSITE" id="PS50885"/>
    </source>
</evidence>
<dbReference type="InterPro" id="IPR035965">
    <property type="entry name" value="PAS-like_dom_sf"/>
</dbReference>
<evidence type="ECO:0000256" key="14">
    <source>
        <dbReference type="SAM" id="Phobius"/>
    </source>
</evidence>
<keyword evidence="10" id="KW-0067">ATP-binding</keyword>
<dbReference type="EMBL" id="CP017241">
    <property type="protein sequence ID" value="APO74744.1"/>
    <property type="molecule type" value="Genomic_DNA"/>
</dbReference>
<keyword evidence="13 14" id="KW-0472">Membrane</keyword>
<evidence type="ECO:0000256" key="10">
    <source>
        <dbReference type="ARBA" id="ARBA00022840"/>
    </source>
</evidence>
<dbReference type="Gene3D" id="6.10.340.10">
    <property type="match status" value="1"/>
</dbReference>
<dbReference type="PANTHER" id="PTHR43065">
    <property type="entry name" value="SENSOR HISTIDINE KINASE"/>
    <property type="match status" value="1"/>
</dbReference>
<dbReference type="SUPFAM" id="SSF55785">
    <property type="entry name" value="PYP-like sensor domain (PAS domain)"/>
    <property type="match status" value="1"/>
</dbReference>
<dbReference type="SUPFAM" id="SSF158472">
    <property type="entry name" value="HAMP domain-like"/>
    <property type="match status" value="1"/>
</dbReference>
<dbReference type="CDD" id="cd06225">
    <property type="entry name" value="HAMP"/>
    <property type="match status" value="1"/>
</dbReference>
<dbReference type="PIRSF" id="PIRSF037532">
    <property type="entry name" value="STHK_NtrY"/>
    <property type="match status" value="1"/>
</dbReference>
<dbReference type="GO" id="GO:0006355">
    <property type="term" value="P:regulation of DNA-templated transcription"/>
    <property type="evidence" value="ECO:0007669"/>
    <property type="project" value="InterPro"/>
</dbReference>
<dbReference type="InterPro" id="IPR005467">
    <property type="entry name" value="His_kinase_dom"/>
</dbReference>
<dbReference type="PROSITE" id="PS50112">
    <property type="entry name" value="PAS"/>
    <property type="match status" value="1"/>
</dbReference>
<dbReference type="Pfam" id="PF02518">
    <property type="entry name" value="HATPase_c"/>
    <property type="match status" value="1"/>
</dbReference>
<dbReference type="GO" id="GO:0000155">
    <property type="term" value="F:phosphorelay sensor kinase activity"/>
    <property type="evidence" value="ECO:0007669"/>
    <property type="project" value="InterPro"/>
</dbReference>
<comment type="catalytic activity">
    <reaction evidence="1">
        <text>ATP + protein L-histidine = ADP + protein N-phospho-L-histidine.</text>
        <dbReference type="EC" id="2.7.13.3"/>
    </reaction>
</comment>
<keyword evidence="11 14" id="KW-1133">Transmembrane helix</keyword>
<feature type="domain" description="PAS" evidence="16">
    <location>
        <begin position="389"/>
        <end position="442"/>
    </location>
</feature>
<dbReference type="RefSeq" id="WP_074061207.1">
    <property type="nucleotide sequence ID" value="NZ_CP017241.1"/>
</dbReference>
<dbReference type="SMART" id="SM00304">
    <property type="entry name" value="HAMP"/>
    <property type="match status" value="1"/>
</dbReference>
<dbReference type="SUPFAM" id="SSF47384">
    <property type="entry name" value="Homodimeric domain of signal transducing histidine kinase"/>
    <property type="match status" value="1"/>
</dbReference>
<evidence type="ECO:0000256" key="5">
    <source>
        <dbReference type="ARBA" id="ARBA00022553"/>
    </source>
</evidence>
<feature type="transmembrane region" description="Helical" evidence="14">
    <location>
        <begin position="298"/>
        <end position="323"/>
    </location>
</feature>
<proteinExistence type="predicted"/>
<evidence type="ECO:0000313" key="19">
    <source>
        <dbReference type="Proteomes" id="UP000185109"/>
    </source>
</evidence>
<keyword evidence="8" id="KW-0547">Nucleotide-binding</keyword>
<feature type="transmembrane region" description="Helical" evidence="14">
    <location>
        <begin position="30"/>
        <end position="53"/>
    </location>
</feature>
<gene>
    <name evidence="18" type="primary">ntrY</name>
    <name evidence="18" type="ORF">AM571_CH01931</name>
</gene>
<dbReference type="GO" id="GO:0005886">
    <property type="term" value="C:plasma membrane"/>
    <property type="evidence" value="ECO:0007669"/>
    <property type="project" value="UniProtKB-SubCell"/>
</dbReference>
<dbReference type="InterPro" id="IPR003660">
    <property type="entry name" value="HAMP_dom"/>
</dbReference>
<feature type="transmembrane region" description="Helical" evidence="14">
    <location>
        <begin position="59"/>
        <end position="79"/>
    </location>
</feature>
<dbReference type="SUPFAM" id="SSF55874">
    <property type="entry name" value="ATPase domain of HSP90 chaperone/DNA topoisomerase II/histidine kinase"/>
    <property type="match status" value="1"/>
</dbReference>
<dbReference type="InterPro" id="IPR003594">
    <property type="entry name" value="HATPase_dom"/>
</dbReference>
<evidence type="ECO:0000256" key="13">
    <source>
        <dbReference type="ARBA" id="ARBA00023136"/>
    </source>
</evidence>
<evidence type="ECO:0000256" key="6">
    <source>
        <dbReference type="ARBA" id="ARBA00022679"/>
    </source>
</evidence>
<dbReference type="PRINTS" id="PR00344">
    <property type="entry name" value="BCTRLSENSOR"/>
</dbReference>
<dbReference type="InterPro" id="IPR000014">
    <property type="entry name" value="PAS"/>
</dbReference>
<evidence type="ECO:0000259" key="15">
    <source>
        <dbReference type="PROSITE" id="PS50109"/>
    </source>
</evidence>
<keyword evidence="4" id="KW-1003">Cell membrane</keyword>
<dbReference type="PROSITE" id="PS50885">
    <property type="entry name" value="HAMP"/>
    <property type="match status" value="1"/>
</dbReference>
<dbReference type="Gene3D" id="1.10.287.130">
    <property type="match status" value="1"/>
</dbReference>
<evidence type="ECO:0000256" key="8">
    <source>
        <dbReference type="ARBA" id="ARBA00022741"/>
    </source>
</evidence>
<comment type="subcellular location">
    <subcellularLocation>
        <location evidence="2">Cell membrane</location>
        <topology evidence="2">Multi-pass membrane protein</topology>
    </subcellularLocation>
</comment>
<dbReference type="Pfam" id="PF00989">
    <property type="entry name" value="PAS"/>
    <property type="match status" value="1"/>
</dbReference>
<dbReference type="Pfam" id="PF00672">
    <property type="entry name" value="HAMP"/>
    <property type="match status" value="1"/>
</dbReference>
<evidence type="ECO:0000256" key="11">
    <source>
        <dbReference type="ARBA" id="ARBA00022989"/>
    </source>
</evidence>
<evidence type="ECO:0000256" key="12">
    <source>
        <dbReference type="ARBA" id="ARBA00023012"/>
    </source>
</evidence>
<protein>
    <recommendedName>
        <fullName evidence="3">histidine kinase</fullName>
        <ecNumber evidence="3">2.7.13.3</ecNumber>
    </recommendedName>
</protein>
<dbReference type="SMART" id="SM00388">
    <property type="entry name" value="HisKA"/>
    <property type="match status" value="1"/>
</dbReference>
<dbReference type="PANTHER" id="PTHR43065:SF10">
    <property type="entry name" value="PEROXIDE STRESS-ACTIVATED HISTIDINE KINASE MAK3"/>
    <property type="match status" value="1"/>
</dbReference>
<dbReference type="InterPro" id="IPR004358">
    <property type="entry name" value="Sig_transdc_His_kin-like_C"/>
</dbReference>
<keyword evidence="6 18" id="KW-0808">Transferase</keyword>
<dbReference type="EC" id="2.7.13.3" evidence="3"/>
<evidence type="ECO:0000256" key="3">
    <source>
        <dbReference type="ARBA" id="ARBA00012438"/>
    </source>
</evidence>
<dbReference type="InterPro" id="IPR045671">
    <property type="entry name" value="NtrY-like_N"/>
</dbReference>
<dbReference type="CDD" id="cd00082">
    <property type="entry name" value="HisKA"/>
    <property type="match status" value="1"/>
</dbReference>
<feature type="domain" description="HAMP" evidence="17">
    <location>
        <begin position="324"/>
        <end position="377"/>
    </location>
</feature>
<reference evidence="18 19" key="1">
    <citation type="submission" date="2016-09" db="EMBL/GenBank/DDBJ databases">
        <title>The complete genome sequences of Rhizobium gallicum, symbiovars gallicum and phaseoli, symbionts associated to common bean (Phaseolus vulgaris).</title>
        <authorList>
            <person name="Bustos P."/>
            <person name="Santamaria R.I."/>
            <person name="Perez-Carrascal O.M."/>
            <person name="Juarez S."/>
            <person name="Lozano L."/>
            <person name="Martinez-Flores I."/>
            <person name="Martinez-Romero E."/>
            <person name="Cevallos M."/>
            <person name="Romero D."/>
            <person name="Davila G."/>
            <person name="Gonzalez V."/>
        </authorList>
    </citation>
    <scope>NUCLEOTIDE SEQUENCE [LARGE SCALE GENOMIC DNA]</scope>
    <source>
        <strain evidence="18 19">8C-3</strain>
    </source>
</reference>
<evidence type="ECO:0000256" key="2">
    <source>
        <dbReference type="ARBA" id="ARBA00004651"/>
    </source>
</evidence>